<dbReference type="STRING" id="1798683.A3C90_03630"/>
<keyword evidence="1" id="KW-1133">Transmembrane helix</keyword>
<comment type="caution">
    <text evidence="2">The sequence shown here is derived from an EMBL/GenBank/DDBJ whole genome shotgun (WGS) entry which is preliminary data.</text>
</comment>
<sequence>MDPKDRKYYLFALKIAGDFGITIAIPVVVFVLIGQWLDGKYGTRPWLTILAFVLAAVLTARIIVKKARAYGKEYEQIGRDRKQ</sequence>
<reference evidence="2 3" key="1">
    <citation type="journal article" date="2016" name="Nat. Commun.">
        <title>Thousands of microbial genomes shed light on interconnected biogeochemical processes in an aquifer system.</title>
        <authorList>
            <person name="Anantharaman K."/>
            <person name="Brown C.T."/>
            <person name="Hug L.A."/>
            <person name="Sharon I."/>
            <person name="Castelle C.J."/>
            <person name="Probst A.J."/>
            <person name="Thomas B.C."/>
            <person name="Singh A."/>
            <person name="Wilkins M.J."/>
            <person name="Karaoz U."/>
            <person name="Brodie E.L."/>
            <person name="Williams K.H."/>
            <person name="Hubbard S.S."/>
            <person name="Banfield J.F."/>
        </authorList>
    </citation>
    <scope>NUCLEOTIDE SEQUENCE [LARGE SCALE GENOMIC DNA]</scope>
</reference>
<accession>A0A1F6MEL9</accession>
<evidence type="ECO:0000313" key="3">
    <source>
        <dbReference type="Proteomes" id="UP000177457"/>
    </source>
</evidence>
<gene>
    <name evidence="2" type="ORF">A3C90_03630</name>
</gene>
<feature type="transmembrane region" description="Helical" evidence="1">
    <location>
        <begin position="45"/>
        <end position="64"/>
    </location>
</feature>
<feature type="transmembrane region" description="Helical" evidence="1">
    <location>
        <begin position="12"/>
        <end position="33"/>
    </location>
</feature>
<keyword evidence="1" id="KW-0812">Transmembrane</keyword>
<dbReference type="Proteomes" id="UP000177457">
    <property type="component" value="Unassembled WGS sequence"/>
</dbReference>
<protein>
    <recommendedName>
        <fullName evidence="4">AtpZ/AtpI family protein</fullName>
    </recommendedName>
</protein>
<dbReference type="AlphaFoldDB" id="A0A1F6MEL9"/>
<evidence type="ECO:0008006" key="4">
    <source>
        <dbReference type="Google" id="ProtNLM"/>
    </source>
</evidence>
<name>A0A1F6MEL9_9BACT</name>
<dbReference type="EMBL" id="MFQE01000055">
    <property type="protein sequence ID" value="OGH70102.1"/>
    <property type="molecule type" value="Genomic_DNA"/>
</dbReference>
<evidence type="ECO:0000256" key="1">
    <source>
        <dbReference type="SAM" id="Phobius"/>
    </source>
</evidence>
<keyword evidence="1" id="KW-0472">Membrane</keyword>
<proteinExistence type="predicted"/>
<dbReference type="Pfam" id="PF09527">
    <property type="entry name" value="ATPase_gene1"/>
    <property type="match status" value="1"/>
</dbReference>
<evidence type="ECO:0000313" key="2">
    <source>
        <dbReference type="EMBL" id="OGH70102.1"/>
    </source>
</evidence>
<organism evidence="2 3">
    <name type="scientific">Candidatus Magasanikbacteria bacterium RIFCSPHIGHO2_02_FULL_51_14</name>
    <dbReference type="NCBI Taxonomy" id="1798683"/>
    <lineage>
        <taxon>Bacteria</taxon>
        <taxon>Candidatus Magasanikiibacteriota</taxon>
    </lineage>
</organism>
<dbReference type="InterPro" id="IPR032820">
    <property type="entry name" value="ATPase_put"/>
</dbReference>